<keyword evidence="2" id="KW-1185">Reference proteome</keyword>
<proteinExistence type="predicted"/>
<dbReference type="AlphaFoldDB" id="A0AAV0W7Q9"/>
<protein>
    <submittedName>
        <fullName evidence="1">Uncharacterized protein</fullName>
    </submittedName>
</protein>
<gene>
    <name evidence="1" type="ORF">MEUPH1_LOCUS8154</name>
</gene>
<sequence>MGRSAASVEFHRPVSSNFLTSRDLRSSDGRPAEVPVPTASRATVGRDRWPVVRQRIVADVSVGSTCGVLNLPQDGTSRSMLDGPALVRERYYK</sequence>
<reference evidence="1 2" key="1">
    <citation type="submission" date="2023-01" db="EMBL/GenBank/DDBJ databases">
        <authorList>
            <person name="Whitehead M."/>
        </authorList>
    </citation>
    <scope>NUCLEOTIDE SEQUENCE [LARGE SCALE GENOMIC DNA]</scope>
</reference>
<evidence type="ECO:0000313" key="1">
    <source>
        <dbReference type="EMBL" id="CAI6351843.1"/>
    </source>
</evidence>
<comment type="caution">
    <text evidence="1">The sequence shown here is derived from an EMBL/GenBank/DDBJ whole genome shotgun (WGS) entry which is preliminary data.</text>
</comment>
<organism evidence="1 2">
    <name type="scientific">Macrosiphum euphorbiae</name>
    <name type="common">potato aphid</name>
    <dbReference type="NCBI Taxonomy" id="13131"/>
    <lineage>
        <taxon>Eukaryota</taxon>
        <taxon>Metazoa</taxon>
        <taxon>Ecdysozoa</taxon>
        <taxon>Arthropoda</taxon>
        <taxon>Hexapoda</taxon>
        <taxon>Insecta</taxon>
        <taxon>Pterygota</taxon>
        <taxon>Neoptera</taxon>
        <taxon>Paraneoptera</taxon>
        <taxon>Hemiptera</taxon>
        <taxon>Sternorrhyncha</taxon>
        <taxon>Aphidomorpha</taxon>
        <taxon>Aphidoidea</taxon>
        <taxon>Aphididae</taxon>
        <taxon>Macrosiphini</taxon>
        <taxon>Macrosiphum</taxon>
    </lineage>
</organism>
<name>A0AAV0W7Q9_9HEMI</name>
<accession>A0AAV0W7Q9</accession>
<evidence type="ECO:0000313" key="2">
    <source>
        <dbReference type="Proteomes" id="UP001160148"/>
    </source>
</evidence>
<dbReference type="Proteomes" id="UP001160148">
    <property type="component" value="Unassembled WGS sequence"/>
</dbReference>
<dbReference type="EMBL" id="CARXXK010000001">
    <property type="protein sequence ID" value="CAI6351843.1"/>
    <property type="molecule type" value="Genomic_DNA"/>
</dbReference>